<dbReference type="Pfam" id="PF08508">
    <property type="entry name" value="DUF1746"/>
    <property type="match status" value="1"/>
</dbReference>
<gene>
    <name evidence="4" type="ORF">PENANT_c031G05159</name>
</gene>
<dbReference type="Proteomes" id="UP000191672">
    <property type="component" value="Unassembled WGS sequence"/>
</dbReference>
<feature type="compositionally biased region" description="Basic and acidic residues" evidence="1">
    <location>
        <begin position="215"/>
        <end position="228"/>
    </location>
</feature>
<dbReference type="InterPro" id="IPR013715">
    <property type="entry name" value="DUF1746"/>
</dbReference>
<dbReference type="EMBL" id="MDYN01000031">
    <property type="protein sequence ID" value="OQD80849.1"/>
    <property type="molecule type" value="Genomic_DNA"/>
</dbReference>
<evidence type="ECO:0000313" key="5">
    <source>
        <dbReference type="Proteomes" id="UP000191672"/>
    </source>
</evidence>
<feature type="transmembrane region" description="Helical" evidence="2">
    <location>
        <begin position="106"/>
        <end position="125"/>
    </location>
</feature>
<evidence type="ECO:0000313" key="4">
    <source>
        <dbReference type="EMBL" id="OQD80849.1"/>
    </source>
</evidence>
<name>A0A1V6PUY7_9EURO</name>
<dbReference type="STRING" id="416450.A0A1V6PUY7"/>
<feature type="domain" description="DUF1746" evidence="3">
    <location>
        <begin position="58"/>
        <end position="170"/>
    </location>
</feature>
<dbReference type="AlphaFoldDB" id="A0A1V6PUY7"/>
<feature type="transmembrane region" description="Helical" evidence="2">
    <location>
        <begin position="156"/>
        <end position="175"/>
    </location>
</feature>
<keyword evidence="2" id="KW-0812">Transmembrane</keyword>
<feature type="compositionally biased region" description="Low complexity" evidence="1">
    <location>
        <begin position="189"/>
        <end position="214"/>
    </location>
</feature>
<dbReference type="GO" id="GO:0044695">
    <property type="term" value="C:Dsc E3 ubiquitin ligase complex"/>
    <property type="evidence" value="ECO:0007669"/>
    <property type="project" value="InterPro"/>
</dbReference>
<evidence type="ECO:0000259" key="3">
    <source>
        <dbReference type="Pfam" id="PF08508"/>
    </source>
</evidence>
<feature type="transmembrane region" description="Helical" evidence="2">
    <location>
        <begin position="61"/>
        <end position="86"/>
    </location>
</feature>
<feature type="compositionally biased region" description="Polar residues" evidence="1">
    <location>
        <begin position="233"/>
        <end position="247"/>
    </location>
</feature>
<dbReference type="GO" id="GO:0005783">
    <property type="term" value="C:endoplasmic reticulum"/>
    <property type="evidence" value="ECO:0007669"/>
    <property type="project" value="TreeGrafter"/>
</dbReference>
<evidence type="ECO:0000256" key="2">
    <source>
        <dbReference type="SAM" id="Phobius"/>
    </source>
</evidence>
<reference evidence="5" key="1">
    <citation type="journal article" date="2017" name="Nat. Microbiol.">
        <title>Global analysis of biosynthetic gene clusters reveals vast potential of secondary metabolite production in Penicillium species.</title>
        <authorList>
            <person name="Nielsen J.C."/>
            <person name="Grijseels S."/>
            <person name="Prigent S."/>
            <person name="Ji B."/>
            <person name="Dainat J."/>
            <person name="Nielsen K.F."/>
            <person name="Frisvad J.C."/>
            <person name="Workman M."/>
            <person name="Nielsen J."/>
        </authorList>
    </citation>
    <scope>NUCLEOTIDE SEQUENCE [LARGE SCALE GENOMIC DNA]</scope>
    <source>
        <strain evidence="5">IBT 31811</strain>
    </source>
</reference>
<dbReference type="PANTHER" id="PTHR39405">
    <property type="entry name" value="DSC E3 UBIQUITIN LIGASE COMPLEX SUBUNIT 4"/>
    <property type="match status" value="1"/>
</dbReference>
<keyword evidence="2" id="KW-1133">Transmembrane helix</keyword>
<proteinExistence type="predicted"/>
<sequence>MTDVDPYRDAEYIADVSGITYDDAEPPRPTGTLSSQNARVKKVQSTAKTAFIDRLLRDLDILIYCQLSALYYMDCSIILFAIRAIVELIFFTPKAAPFEPTRNQPYVGAIIASNLICMIFHAFFIRPEAGEETRGYLHGGIFIDFIGQTPVSVYRLLSFDVLIFLLDFVMLALVIERVKINGSPTPRPATNNTSTRTDTATGTEPGDGQTQTQTQDHDAEERGVLRPDDADDTATSARNSPDSQLHSSIEEEVDEERTNLLADPSDAASGVSARGSHPMDTYASGEAIIVEMSFFGTLRDQWRHSNTPTRPTTSFVPSPETATFLRQRFGLQVGTDGRIERVNR</sequence>
<protein>
    <recommendedName>
        <fullName evidence="3">DUF1746 domain-containing protein</fullName>
    </recommendedName>
</protein>
<accession>A0A1V6PUY7</accession>
<organism evidence="4 5">
    <name type="scientific">Penicillium antarcticum</name>
    <dbReference type="NCBI Taxonomy" id="416450"/>
    <lineage>
        <taxon>Eukaryota</taxon>
        <taxon>Fungi</taxon>
        <taxon>Dikarya</taxon>
        <taxon>Ascomycota</taxon>
        <taxon>Pezizomycotina</taxon>
        <taxon>Eurotiomycetes</taxon>
        <taxon>Eurotiomycetidae</taxon>
        <taxon>Eurotiales</taxon>
        <taxon>Aspergillaceae</taxon>
        <taxon>Penicillium</taxon>
    </lineage>
</organism>
<evidence type="ECO:0000256" key="1">
    <source>
        <dbReference type="SAM" id="MobiDB-lite"/>
    </source>
</evidence>
<dbReference type="OrthoDB" id="5428737at2759"/>
<feature type="region of interest" description="Disordered" evidence="1">
    <location>
        <begin position="182"/>
        <end position="278"/>
    </location>
</feature>
<comment type="caution">
    <text evidence="4">The sequence shown here is derived from an EMBL/GenBank/DDBJ whole genome shotgun (WGS) entry which is preliminary data.</text>
</comment>
<dbReference type="GO" id="GO:0032933">
    <property type="term" value="P:SREBP signaling pathway"/>
    <property type="evidence" value="ECO:0007669"/>
    <property type="project" value="InterPro"/>
</dbReference>
<keyword evidence="5" id="KW-1185">Reference proteome</keyword>
<keyword evidence="2" id="KW-0472">Membrane</keyword>
<dbReference type="PANTHER" id="PTHR39405:SF1">
    <property type="entry name" value="DSC E3 UBIQUITIN LIGASE COMPLEX SUBUNIT 4"/>
    <property type="match status" value="1"/>
</dbReference>
<dbReference type="InterPro" id="IPR038967">
    <property type="entry name" value="Dsc4-like"/>
</dbReference>